<protein>
    <submittedName>
        <fullName evidence="2">Uncharacterized protein</fullName>
    </submittedName>
</protein>
<accession>A0AAV7DUW9</accession>
<evidence type="ECO:0000256" key="1">
    <source>
        <dbReference type="SAM" id="MobiDB-lite"/>
    </source>
</evidence>
<proteinExistence type="predicted"/>
<sequence>MKTSGEIVDGYEYVVRAGMTPSDLRDMREKHPVAGKSSPRPSRATVVKQEHGAAVASAKRSVLPPGLKLRCLWWRTFGLSDIKLSIASKGLVSDRFFSAAPPPKNAAAAPRGTEVVPASDIAAKMRISESKNEIVVSFVRQTPLGDTSRLPTGDSDLGLSIKKEELAEKPHLEALEKADQPSNIPVKKVEGFSNAKRKSLRKIFKDSGDKLGVSESGKKSRLEGKSHTLV</sequence>
<feature type="compositionally biased region" description="Basic and acidic residues" evidence="1">
    <location>
        <begin position="23"/>
        <end position="32"/>
    </location>
</feature>
<dbReference type="AlphaFoldDB" id="A0AAV7DUW9"/>
<gene>
    <name evidence="2" type="ORF">H6P81_020509</name>
</gene>
<reference evidence="2 3" key="1">
    <citation type="submission" date="2021-07" db="EMBL/GenBank/DDBJ databases">
        <title>The Aristolochia fimbriata genome: insights into angiosperm evolution, floral development and chemical biosynthesis.</title>
        <authorList>
            <person name="Jiao Y."/>
        </authorList>
    </citation>
    <scope>NUCLEOTIDE SEQUENCE [LARGE SCALE GENOMIC DNA]</scope>
    <source>
        <strain evidence="2">IBCAS-2021</strain>
        <tissue evidence="2">Leaf</tissue>
    </source>
</reference>
<name>A0AAV7DUW9_ARIFI</name>
<comment type="caution">
    <text evidence="2">The sequence shown here is derived from an EMBL/GenBank/DDBJ whole genome shotgun (WGS) entry which is preliminary data.</text>
</comment>
<evidence type="ECO:0000313" key="3">
    <source>
        <dbReference type="Proteomes" id="UP000825729"/>
    </source>
</evidence>
<feature type="region of interest" description="Disordered" evidence="1">
    <location>
        <begin position="208"/>
        <end position="230"/>
    </location>
</feature>
<keyword evidence="3" id="KW-1185">Reference proteome</keyword>
<feature type="region of interest" description="Disordered" evidence="1">
    <location>
        <begin position="22"/>
        <end position="43"/>
    </location>
</feature>
<feature type="compositionally biased region" description="Basic and acidic residues" evidence="1">
    <location>
        <begin position="216"/>
        <end position="230"/>
    </location>
</feature>
<dbReference type="Proteomes" id="UP000825729">
    <property type="component" value="Unassembled WGS sequence"/>
</dbReference>
<dbReference type="EMBL" id="JAINDJ010000008">
    <property type="protein sequence ID" value="KAG9440344.1"/>
    <property type="molecule type" value="Genomic_DNA"/>
</dbReference>
<organism evidence="2 3">
    <name type="scientific">Aristolochia fimbriata</name>
    <name type="common">White veined hardy Dutchman's pipe vine</name>
    <dbReference type="NCBI Taxonomy" id="158543"/>
    <lineage>
        <taxon>Eukaryota</taxon>
        <taxon>Viridiplantae</taxon>
        <taxon>Streptophyta</taxon>
        <taxon>Embryophyta</taxon>
        <taxon>Tracheophyta</taxon>
        <taxon>Spermatophyta</taxon>
        <taxon>Magnoliopsida</taxon>
        <taxon>Magnoliidae</taxon>
        <taxon>Piperales</taxon>
        <taxon>Aristolochiaceae</taxon>
        <taxon>Aristolochia</taxon>
    </lineage>
</organism>
<evidence type="ECO:0000313" key="2">
    <source>
        <dbReference type="EMBL" id="KAG9440344.1"/>
    </source>
</evidence>